<dbReference type="CDD" id="cd10548">
    <property type="entry name" value="cupin_CDO"/>
    <property type="match status" value="1"/>
</dbReference>
<dbReference type="InterPro" id="IPR010300">
    <property type="entry name" value="CDO_1"/>
</dbReference>
<keyword evidence="2" id="KW-0223">Dioxygenase</keyword>
<comment type="caution">
    <text evidence="2">The sequence shown here is derived from an EMBL/GenBank/DDBJ whole genome shotgun (WGS) entry which is preliminary data.</text>
</comment>
<evidence type="ECO:0000313" key="2">
    <source>
        <dbReference type="EMBL" id="MFL9839404.1"/>
    </source>
</evidence>
<keyword evidence="2" id="KW-0560">Oxidoreductase</keyword>
<dbReference type="SUPFAM" id="SSF51182">
    <property type="entry name" value="RmlC-like cupins"/>
    <property type="match status" value="1"/>
</dbReference>
<dbReference type="EMBL" id="JBELQC010000001">
    <property type="protein sequence ID" value="MFL9839404.1"/>
    <property type="molecule type" value="Genomic_DNA"/>
</dbReference>
<gene>
    <name evidence="2" type="ORF">ABS767_00390</name>
</gene>
<dbReference type="RefSeq" id="WP_408076385.1">
    <property type="nucleotide sequence ID" value="NZ_JBELQC010000001.1"/>
</dbReference>
<dbReference type="InterPro" id="IPR014710">
    <property type="entry name" value="RmlC-like_jellyroll"/>
</dbReference>
<keyword evidence="3" id="KW-1185">Reference proteome</keyword>
<sequence length="411" mass="46368">MSHSEKDFQSVPAHLVIAPETEGAPLAVEDIRLLVKGQGTIGFAIAEKSGFFVSVRNDGWGAPEFRWEIGFGGVSLSEHRDGEWHALNLIARPDSGLDPDPDCLYWFSFDANNRALRYGKGEMRLGCELARHELAKPQKDQPDLYAWLKEAQTVAVSATIRDEVDLWRDPVTIEPPMVVIPHDRITMEDIAHGKVTVPANLTPTCQILYDNVAGENFRLDTPDFPQFAQAIKESIADPDGWCHRTLVDKANEFGKPDLNRTYLRITLGQNQGDSPGVPFVMEIWPVGHYSPIHDHGGADAVIKVFHGEITADLYPMLSHHHREPFGSATFVKGDVTWISPRLNQVHRLINRGKEEPCITIQCYMYAETNTTHWPYFDYLEDNAIGLFAPNSDADFLEFKARMKSEWDKRHP</sequence>
<organism evidence="2 3">
    <name type="scientific">Sphingomonas plantiphila</name>
    <dbReference type="NCBI Taxonomy" id="3163295"/>
    <lineage>
        <taxon>Bacteria</taxon>
        <taxon>Pseudomonadati</taxon>
        <taxon>Pseudomonadota</taxon>
        <taxon>Alphaproteobacteria</taxon>
        <taxon>Sphingomonadales</taxon>
        <taxon>Sphingomonadaceae</taxon>
        <taxon>Sphingomonas</taxon>
    </lineage>
</organism>
<protein>
    <submittedName>
        <fullName evidence="2">Cysteine dioxygenase family protein</fullName>
    </submittedName>
</protein>
<comment type="similarity">
    <text evidence="1">Belongs to the cysteine dioxygenase family.</text>
</comment>
<dbReference type="Pfam" id="PF05995">
    <property type="entry name" value="CDO_I"/>
    <property type="match status" value="1"/>
</dbReference>
<dbReference type="Proteomes" id="UP001629244">
    <property type="component" value="Unassembled WGS sequence"/>
</dbReference>
<evidence type="ECO:0000256" key="1">
    <source>
        <dbReference type="ARBA" id="ARBA00006622"/>
    </source>
</evidence>
<accession>A0ABW8YHG3</accession>
<name>A0ABW8YHG3_9SPHN</name>
<dbReference type="GO" id="GO:0051213">
    <property type="term" value="F:dioxygenase activity"/>
    <property type="evidence" value="ECO:0007669"/>
    <property type="project" value="UniProtKB-KW"/>
</dbReference>
<dbReference type="InterPro" id="IPR011051">
    <property type="entry name" value="RmlC_Cupin_sf"/>
</dbReference>
<reference evidence="2 3" key="1">
    <citation type="submission" date="2024-06" db="EMBL/GenBank/DDBJ databases">
        <authorList>
            <person name="Kaempfer P."/>
            <person name="Viver T."/>
        </authorList>
    </citation>
    <scope>NUCLEOTIDE SEQUENCE [LARGE SCALE GENOMIC DNA]</scope>
    <source>
        <strain evidence="2 3">ST-64</strain>
    </source>
</reference>
<evidence type="ECO:0000313" key="3">
    <source>
        <dbReference type="Proteomes" id="UP001629244"/>
    </source>
</evidence>
<proteinExistence type="inferred from homology"/>
<dbReference type="Gene3D" id="2.60.120.10">
    <property type="entry name" value="Jelly Rolls"/>
    <property type="match status" value="1"/>
</dbReference>